<dbReference type="InterPro" id="IPR017441">
    <property type="entry name" value="Protein_kinase_ATP_BS"/>
</dbReference>
<evidence type="ECO:0000256" key="1">
    <source>
        <dbReference type="ARBA" id="ARBA00004479"/>
    </source>
</evidence>
<dbReference type="InterPro" id="IPR001245">
    <property type="entry name" value="Ser-Thr/Tyr_kinase_cat_dom"/>
</dbReference>
<evidence type="ECO:0000256" key="2">
    <source>
        <dbReference type="ARBA" id="ARBA00012513"/>
    </source>
</evidence>
<evidence type="ECO:0000256" key="18">
    <source>
        <dbReference type="ARBA" id="ARBA00048679"/>
    </source>
</evidence>
<dbReference type="OMA" id="QNCDEEL"/>
<dbReference type="FunFam" id="2.90.10.30:FF:000001">
    <property type="entry name" value="Serine/threonine-protein kinase"/>
    <property type="match status" value="2"/>
</dbReference>
<dbReference type="InterPro" id="IPR003609">
    <property type="entry name" value="Pan_app"/>
</dbReference>
<feature type="chain" id="PRO_5040561105" description="non-specific serine/threonine protein kinase" evidence="20">
    <location>
        <begin position="25"/>
        <end position="1258"/>
    </location>
</feature>
<dbReference type="PROSITE" id="PS00108">
    <property type="entry name" value="PROTEIN_KINASE_ST"/>
    <property type="match status" value="1"/>
</dbReference>
<keyword evidence="14" id="KW-1015">Disulfide bond</keyword>
<dbReference type="SMART" id="SM00220">
    <property type="entry name" value="S_TKc"/>
    <property type="match status" value="1"/>
</dbReference>
<dbReference type="Proteomes" id="UP001295469">
    <property type="component" value="Chromosome A09"/>
</dbReference>
<evidence type="ECO:0000313" key="23">
    <source>
        <dbReference type="EMBL" id="CAF2036775.1"/>
    </source>
</evidence>
<dbReference type="PANTHER" id="PTHR47976">
    <property type="entry name" value="G-TYPE LECTIN S-RECEPTOR-LIKE SERINE/THREONINE-PROTEIN KINASE SD2-5"/>
    <property type="match status" value="1"/>
</dbReference>
<dbReference type="GO" id="GO:0005524">
    <property type="term" value="F:ATP binding"/>
    <property type="evidence" value="ECO:0007669"/>
    <property type="project" value="UniProtKB-UniRule"/>
</dbReference>
<keyword evidence="25" id="KW-1185">Reference proteome</keyword>
<evidence type="ECO:0000313" key="25">
    <source>
        <dbReference type="Proteomes" id="UP000028999"/>
    </source>
</evidence>
<evidence type="ECO:0000256" key="15">
    <source>
        <dbReference type="ARBA" id="ARBA00023170"/>
    </source>
</evidence>
<evidence type="ECO:0000256" key="9">
    <source>
        <dbReference type="ARBA" id="ARBA00022741"/>
    </source>
</evidence>
<evidence type="ECO:0000256" key="12">
    <source>
        <dbReference type="ARBA" id="ARBA00022989"/>
    </source>
</evidence>
<evidence type="ECO:0000256" key="20">
    <source>
        <dbReference type="SAM" id="SignalP"/>
    </source>
</evidence>
<dbReference type="FunFam" id="2.90.10.10:FF:000013">
    <property type="entry name" value="G-type lectin S-receptor-like serine/threonine-protein kinase LECRK1"/>
    <property type="match status" value="1"/>
</dbReference>
<dbReference type="EC" id="2.7.11.1" evidence="2"/>
<reference evidence="24 25" key="1">
    <citation type="journal article" date="2014" name="Science">
        <title>Plant genetics. Early allopolyploid evolution in the post-Neolithic Brassica napus oilseed genome.</title>
        <authorList>
            <person name="Chalhoub B."/>
            <person name="Denoeud F."/>
            <person name="Liu S."/>
            <person name="Parkin I.A."/>
            <person name="Tang H."/>
            <person name="Wang X."/>
            <person name="Chiquet J."/>
            <person name="Belcram H."/>
            <person name="Tong C."/>
            <person name="Samans B."/>
            <person name="Correa M."/>
            <person name="Da Silva C."/>
            <person name="Just J."/>
            <person name="Falentin C."/>
            <person name="Koh C.S."/>
            <person name="Le Clainche I."/>
            <person name="Bernard M."/>
            <person name="Bento P."/>
            <person name="Noel B."/>
            <person name="Labadie K."/>
            <person name="Alberti A."/>
            <person name="Charles M."/>
            <person name="Arnaud D."/>
            <person name="Guo H."/>
            <person name="Daviaud C."/>
            <person name="Alamery S."/>
            <person name="Jabbari K."/>
            <person name="Zhao M."/>
            <person name="Edger P.P."/>
            <person name="Chelaifa H."/>
            <person name="Tack D."/>
            <person name="Lassalle G."/>
            <person name="Mestiri I."/>
            <person name="Schnel N."/>
            <person name="Le Paslier M.C."/>
            <person name="Fan G."/>
            <person name="Renault V."/>
            <person name="Bayer P.E."/>
            <person name="Golicz A.A."/>
            <person name="Manoli S."/>
            <person name="Lee T.H."/>
            <person name="Thi V.H."/>
            <person name="Chalabi S."/>
            <person name="Hu Q."/>
            <person name="Fan C."/>
            <person name="Tollenaere R."/>
            <person name="Lu Y."/>
            <person name="Battail C."/>
            <person name="Shen J."/>
            <person name="Sidebottom C.H."/>
            <person name="Wang X."/>
            <person name="Canaguier A."/>
            <person name="Chauveau A."/>
            <person name="Berard A."/>
            <person name="Deniot G."/>
            <person name="Guan M."/>
            <person name="Liu Z."/>
            <person name="Sun F."/>
            <person name="Lim Y.P."/>
            <person name="Lyons E."/>
            <person name="Town C.D."/>
            <person name="Bancroft I."/>
            <person name="Wang X."/>
            <person name="Meng J."/>
            <person name="Ma J."/>
            <person name="Pires J.C."/>
            <person name="King G.J."/>
            <person name="Brunel D."/>
            <person name="Delourme R."/>
            <person name="Renard M."/>
            <person name="Aury J.M."/>
            <person name="Adams K.L."/>
            <person name="Batley J."/>
            <person name="Snowdon R.J."/>
            <person name="Tost J."/>
            <person name="Edwards D."/>
            <person name="Zhou Y."/>
            <person name="Hua W."/>
            <person name="Sharpe A.G."/>
            <person name="Paterson A.H."/>
            <person name="Guan C."/>
            <person name="Wincker P."/>
        </authorList>
    </citation>
    <scope>NUCLEOTIDE SEQUENCE [LARGE SCALE GENOMIC DNA]</scope>
    <source>
        <strain evidence="25">cv. Darmor-bzh</strain>
    </source>
</reference>
<evidence type="ECO:0000256" key="14">
    <source>
        <dbReference type="ARBA" id="ARBA00023157"/>
    </source>
</evidence>
<dbReference type="GO" id="GO:0016020">
    <property type="term" value="C:membrane"/>
    <property type="evidence" value="ECO:0007669"/>
    <property type="project" value="UniProtKB-SubCell"/>
</dbReference>
<keyword evidence="13" id="KW-0472">Membrane</keyword>
<dbReference type="InterPro" id="IPR051343">
    <property type="entry name" value="G-type_lectin_kinases/EP1-like"/>
</dbReference>
<dbReference type="Gene3D" id="3.30.200.20">
    <property type="entry name" value="Phosphorylase Kinase, domain 1"/>
    <property type="match status" value="1"/>
</dbReference>
<evidence type="ECO:0000259" key="21">
    <source>
        <dbReference type="PROSITE" id="PS50011"/>
    </source>
</evidence>
<evidence type="ECO:0000256" key="17">
    <source>
        <dbReference type="ARBA" id="ARBA00047899"/>
    </source>
</evidence>
<comment type="subcellular location">
    <subcellularLocation>
        <location evidence="1">Membrane</location>
        <topology evidence="1">Single-pass type I membrane protein</topology>
    </subcellularLocation>
</comment>
<evidence type="ECO:0000256" key="3">
    <source>
        <dbReference type="ARBA" id="ARBA00022527"/>
    </source>
</evidence>
<dbReference type="AlphaFoldDB" id="A0A078FWL9"/>
<keyword evidence="6" id="KW-0812">Transmembrane</keyword>
<dbReference type="InterPro" id="IPR000719">
    <property type="entry name" value="Prot_kinase_dom"/>
</dbReference>
<keyword evidence="15" id="KW-0675">Receptor</keyword>
<dbReference type="FunFam" id="1.10.510.10:FF:000237">
    <property type="entry name" value="G-type lectin S-receptor-like serine/threonine-protein kinase"/>
    <property type="match status" value="1"/>
</dbReference>
<organism evidence="24 25">
    <name type="scientific">Brassica napus</name>
    <name type="common">Rape</name>
    <dbReference type="NCBI Taxonomy" id="3708"/>
    <lineage>
        <taxon>Eukaryota</taxon>
        <taxon>Viridiplantae</taxon>
        <taxon>Streptophyta</taxon>
        <taxon>Embryophyta</taxon>
        <taxon>Tracheophyta</taxon>
        <taxon>Spermatophyta</taxon>
        <taxon>Magnoliopsida</taxon>
        <taxon>eudicotyledons</taxon>
        <taxon>Gunneridae</taxon>
        <taxon>Pentapetalae</taxon>
        <taxon>rosids</taxon>
        <taxon>malvids</taxon>
        <taxon>Brassicales</taxon>
        <taxon>Brassicaceae</taxon>
        <taxon>Brassiceae</taxon>
        <taxon>Brassica</taxon>
    </lineage>
</organism>
<reference evidence="23" key="3">
    <citation type="submission" date="2021-01" db="EMBL/GenBank/DDBJ databases">
        <authorList>
            <consortium name="Genoscope - CEA"/>
            <person name="William W."/>
        </authorList>
    </citation>
    <scope>NUCLEOTIDE SEQUENCE</scope>
</reference>
<protein>
    <recommendedName>
        <fullName evidence="2">non-specific serine/threonine protein kinase</fullName>
        <ecNumber evidence="2">2.7.11.1</ecNumber>
    </recommendedName>
</protein>
<dbReference type="Pfam" id="PF01453">
    <property type="entry name" value="B_lectin"/>
    <property type="match status" value="2"/>
</dbReference>
<feature type="domain" description="Bulb-type lectin" evidence="22">
    <location>
        <begin position="29"/>
        <end position="160"/>
    </location>
</feature>
<dbReference type="PROSITE" id="PS00107">
    <property type="entry name" value="PROTEIN_KINASE_ATP"/>
    <property type="match status" value="1"/>
</dbReference>
<evidence type="ECO:0000259" key="22">
    <source>
        <dbReference type="PROSITE" id="PS50927"/>
    </source>
</evidence>
<evidence type="ECO:0000256" key="5">
    <source>
        <dbReference type="ARBA" id="ARBA00022679"/>
    </source>
</evidence>
<dbReference type="Proteomes" id="UP000028999">
    <property type="component" value="Unassembled WGS sequence"/>
</dbReference>
<dbReference type="PROSITE" id="PS50927">
    <property type="entry name" value="BULB_LECTIN"/>
    <property type="match status" value="2"/>
</dbReference>
<keyword evidence="10" id="KW-0418">Kinase</keyword>
<dbReference type="PANTHER" id="PTHR47976:SF103">
    <property type="entry name" value="NON-SPECIFIC SERINE_THREONINE PROTEIN KINASE"/>
    <property type="match status" value="1"/>
</dbReference>
<dbReference type="SUPFAM" id="SSF51110">
    <property type="entry name" value="alpha-D-mannose-specific plant lectins"/>
    <property type="match status" value="2"/>
</dbReference>
<dbReference type="CDD" id="cd01098">
    <property type="entry name" value="PAN_AP_plant"/>
    <property type="match status" value="2"/>
</dbReference>
<keyword evidence="8" id="KW-0430">Lectin</keyword>
<dbReference type="PaxDb" id="3708-A0A078FWL9"/>
<dbReference type="InterPro" id="IPR008271">
    <property type="entry name" value="Ser/Thr_kinase_AS"/>
</dbReference>
<accession>A0A078FWL9</accession>
<sequence length="1258" mass="141342">MGFLTWSIIHLFLLLQLQTPVVLSQNIINGSVLVGESLTASESQQFSSSWRSPSRDFALGFRKIRPNDGFTLSIWFDKIPDKTIVWHAQAVNTTTGLVPAGSKVTLTADGGLVLTGPRGQQHWSSSLSPSSSSVSRGLINDAGEFTLFSQDSGVALWSSFDHPTDTLLPTQSIEIGMNLSSRLTETSVKKGKFRLRLGDDGNLQLLVLNSKTLAERDVYFQYFETNTKEPNPGTRLVFNQSGYMYVLLSDKTRFGIKDDVPASSSDVYLRAVLHFDGVFAQYSHSKGEGSNGWELVWAVPENICRSSSDISVGNVACGFNSICSLEDTQRPRCQCPERFSLLDTSDEYGDCKADFEMQTCGPSNNNTYELIRVDRTNWPYGDYQVYNDYDEESCRKACLDDCFCSAVVYGNDRVCWAKRFPLSFGQRSPNGENYDPRNSYTLIKVLKGGGADAPSAKDRGKDRDWLIIACSVLLGTSAFVNFIFLALYGRSKTAKKKPNQGGDMGVATAVELNLRVFTYGELLAATGDFMEELGRGAFGIVYKGFLKLSNDSEVTVAVKKLDRVAQENEKEFKNEVKVIGQIHHKNLVRLIGFCNEGHSRMIVYEFIPHGTLAGFLFRRPRPSWEDRRRIAIGIARGILYLHEECSEQIIHCDIKPQNILLDEYYNPRISDFGLAKLLMMDQTHTLTNIRGTKGYVAPEWFRNSPITSKVDVYSYGVMLLETVCCKKAVDLEDEVILIDWAYYCYQNRRLDDLIQDDLDAIDDMEMVERYVKIGIWCIQEEPRMRPNMRHVTQMLDGVAQVHDPPNPFPYSTFSTAPNIISGSVPVGESLTASESQQFSSSWLSPSGDFAFGFRKIQPNDGFTLSIWFDKIPDKTIVWYAQTVNTTTGLVPEGSKVTLTADRGLVLTDPGGQQLWSSSLPQTRSSVSRGLITDAGNLRLLSEDSDVALWSSFANPTDTLLPSQSIEVRGNLSSRLKETSFQKGRFRLRLGDDGDLQLLTLNSETLAETDVYFSYYSSNTKDPHNPGNRLVFNETGYMYVVMNDNTTRFYVNNKDPVPSKDFYHRAVLHFDGVFSQYYHPKRQGVNNSDNGWSLAWSEPENICAKRFGPYLDANELGNLACGFNNICILGDNNRPRCECPKRFLLVDPDDEYGDCKPDFEMQICGRESNQTAAADQDANLYEFVTLRMTNWPSGDYKRYSNYDEERCKATCLKDCFCGAVVLGKDKLCWKKKFPLSYGIRDTNGESDTFIKVLKLGSRS</sequence>
<keyword evidence="11 19" id="KW-0067">ATP-binding</keyword>
<comment type="catalytic activity">
    <reaction evidence="18">
        <text>L-seryl-[protein] + ATP = O-phospho-L-seryl-[protein] + ADP + H(+)</text>
        <dbReference type="Rhea" id="RHEA:17989"/>
        <dbReference type="Rhea" id="RHEA-COMP:9863"/>
        <dbReference type="Rhea" id="RHEA-COMP:11604"/>
        <dbReference type="ChEBI" id="CHEBI:15378"/>
        <dbReference type="ChEBI" id="CHEBI:29999"/>
        <dbReference type="ChEBI" id="CHEBI:30616"/>
        <dbReference type="ChEBI" id="CHEBI:83421"/>
        <dbReference type="ChEBI" id="CHEBI:456216"/>
        <dbReference type="EC" id="2.7.11.1"/>
    </reaction>
</comment>
<gene>
    <name evidence="24" type="primary">BnaA09g05490D</name>
    <name evidence="23" type="ORF">DARMORV10_A09P07120.1</name>
    <name evidence="24" type="ORF">GSBRNA2T00094718001</name>
</gene>
<evidence type="ECO:0000256" key="11">
    <source>
        <dbReference type="ARBA" id="ARBA00022840"/>
    </source>
</evidence>
<dbReference type="EMBL" id="LK032067">
    <property type="protein sequence ID" value="CDY16833.1"/>
    <property type="molecule type" value="Genomic_DNA"/>
</dbReference>
<evidence type="ECO:0000256" key="4">
    <source>
        <dbReference type="ARBA" id="ARBA00022536"/>
    </source>
</evidence>
<dbReference type="GO" id="GO:0004674">
    <property type="term" value="F:protein serine/threonine kinase activity"/>
    <property type="evidence" value="ECO:0007669"/>
    <property type="project" value="UniProtKB-KW"/>
</dbReference>
<keyword evidence="3" id="KW-0723">Serine/threonine-protein kinase</keyword>
<evidence type="ECO:0000256" key="16">
    <source>
        <dbReference type="ARBA" id="ARBA00023180"/>
    </source>
</evidence>
<proteinExistence type="predicted"/>
<dbReference type="InterPro" id="IPR001480">
    <property type="entry name" value="Bulb-type_lectin_dom"/>
</dbReference>
<evidence type="ECO:0000313" key="24">
    <source>
        <dbReference type="EMBL" id="CDY16833.1"/>
    </source>
</evidence>
<dbReference type="STRING" id="3708.A0A078FWL9"/>
<keyword evidence="7 20" id="KW-0732">Signal</keyword>
<dbReference type="Gene3D" id="2.90.10.10">
    <property type="entry name" value="Bulb-type lectin domain"/>
    <property type="match status" value="4"/>
</dbReference>
<dbReference type="SMART" id="SM00108">
    <property type="entry name" value="B_lectin"/>
    <property type="match status" value="2"/>
</dbReference>
<dbReference type="GO" id="GO:0004672">
    <property type="term" value="F:protein kinase activity"/>
    <property type="evidence" value="ECO:0000318"/>
    <property type="project" value="GO_Central"/>
</dbReference>
<evidence type="ECO:0000256" key="19">
    <source>
        <dbReference type="PROSITE-ProRule" id="PRU10141"/>
    </source>
</evidence>
<evidence type="ECO:0000256" key="7">
    <source>
        <dbReference type="ARBA" id="ARBA00022729"/>
    </source>
</evidence>
<keyword evidence="5" id="KW-0808">Transferase</keyword>
<comment type="catalytic activity">
    <reaction evidence="17">
        <text>L-threonyl-[protein] + ATP = O-phospho-L-threonyl-[protein] + ADP + H(+)</text>
        <dbReference type="Rhea" id="RHEA:46608"/>
        <dbReference type="Rhea" id="RHEA-COMP:11060"/>
        <dbReference type="Rhea" id="RHEA-COMP:11605"/>
        <dbReference type="ChEBI" id="CHEBI:15378"/>
        <dbReference type="ChEBI" id="CHEBI:30013"/>
        <dbReference type="ChEBI" id="CHEBI:30616"/>
        <dbReference type="ChEBI" id="CHEBI:61977"/>
        <dbReference type="ChEBI" id="CHEBI:456216"/>
        <dbReference type="EC" id="2.7.11.1"/>
    </reaction>
</comment>
<dbReference type="Gene3D" id="1.10.510.10">
    <property type="entry name" value="Transferase(Phosphotransferase) domain 1"/>
    <property type="match status" value="1"/>
</dbReference>
<feature type="binding site" evidence="19">
    <location>
        <position position="560"/>
    </location>
    <ligand>
        <name>ATP</name>
        <dbReference type="ChEBI" id="CHEBI:30616"/>
    </ligand>
</feature>
<evidence type="ECO:0000256" key="8">
    <source>
        <dbReference type="ARBA" id="ARBA00022734"/>
    </source>
</evidence>
<evidence type="ECO:0000256" key="6">
    <source>
        <dbReference type="ARBA" id="ARBA00022692"/>
    </source>
</evidence>
<keyword evidence="4" id="KW-0245">EGF-like domain</keyword>
<dbReference type="EMBL" id="HG994363">
    <property type="protein sequence ID" value="CAF2036775.1"/>
    <property type="molecule type" value="Genomic_DNA"/>
</dbReference>
<dbReference type="InterPro" id="IPR036426">
    <property type="entry name" value="Bulb-type_lectin_dom_sf"/>
</dbReference>
<feature type="domain" description="Protein kinase" evidence="21">
    <location>
        <begin position="527"/>
        <end position="809"/>
    </location>
</feature>
<dbReference type="PROSITE" id="PS50011">
    <property type="entry name" value="PROTEIN_KINASE_DOM"/>
    <property type="match status" value="1"/>
</dbReference>
<dbReference type="FunFam" id="3.30.200.20:FF:000059">
    <property type="entry name" value="S-receptor-like serine/threonine-protein kinase"/>
    <property type="match status" value="1"/>
</dbReference>
<feature type="signal peptide" evidence="20">
    <location>
        <begin position="1"/>
        <end position="24"/>
    </location>
</feature>
<keyword evidence="12" id="KW-1133">Transmembrane helix</keyword>
<dbReference type="InterPro" id="IPR011009">
    <property type="entry name" value="Kinase-like_dom_sf"/>
</dbReference>
<dbReference type="Gramene" id="CDY16833">
    <property type="protein sequence ID" value="CDY16833"/>
    <property type="gene ID" value="GSBRNA2T00094718001"/>
</dbReference>
<dbReference type="GO" id="GO:0030246">
    <property type="term" value="F:carbohydrate binding"/>
    <property type="evidence" value="ECO:0007669"/>
    <property type="project" value="UniProtKB-KW"/>
</dbReference>
<dbReference type="Pfam" id="PF07714">
    <property type="entry name" value="PK_Tyr_Ser-Thr"/>
    <property type="match status" value="1"/>
</dbReference>
<reference evidence="24" key="2">
    <citation type="submission" date="2014-06" db="EMBL/GenBank/DDBJ databases">
        <authorList>
            <person name="Genoscope - CEA"/>
        </authorList>
    </citation>
    <scope>NUCLEOTIDE SEQUENCE</scope>
</reference>
<feature type="domain" description="Bulb-type lectin" evidence="22">
    <location>
        <begin position="827"/>
        <end position="952"/>
    </location>
</feature>
<name>A0A078FWL9_BRANA</name>
<evidence type="ECO:0000256" key="13">
    <source>
        <dbReference type="ARBA" id="ARBA00023136"/>
    </source>
</evidence>
<dbReference type="Pfam" id="PF08276">
    <property type="entry name" value="PAN_2"/>
    <property type="match status" value="1"/>
</dbReference>
<dbReference type="CDD" id="cd00028">
    <property type="entry name" value="B_lectin"/>
    <property type="match status" value="1"/>
</dbReference>
<keyword evidence="9 19" id="KW-0547">Nucleotide-binding</keyword>
<dbReference type="SUPFAM" id="SSF56112">
    <property type="entry name" value="Protein kinase-like (PK-like)"/>
    <property type="match status" value="1"/>
</dbReference>
<keyword evidence="16" id="KW-0325">Glycoprotein</keyword>
<evidence type="ECO:0000256" key="10">
    <source>
        <dbReference type="ARBA" id="ARBA00022777"/>
    </source>
</evidence>